<dbReference type="InterPro" id="IPR036937">
    <property type="entry name" value="Adhesion_dom_fimbrial_sf"/>
</dbReference>
<proteinExistence type="predicted"/>
<dbReference type="InterPro" id="IPR000259">
    <property type="entry name" value="Adhesion_dom_fimbrial"/>
</dbReference>
<dbReference type="PANTHER" id="PTHR33420">
    <property type="entry name" value="FIMBRIAL SUBUNIT ELFA-RELATED"/>
    <property type="match status" value="1"/>
</dbReference>
<organism evidence="3 4">
    <name type="scientific">Acinetobacter equi</name>
    <dbReference type="NCBI Taxonomy" id="1324350"/>
    <lineage>
        <taxon>Bacteria</taxon>
        <taxon>Pseudomonadati</taxon>
        <taxon>Pseudomonadota</taxon>
        <taxon>Gammaproteobacteria</taxon>
        <taxon>Moraxellales</taxon>
        <taxon>Moraxellaceae</taxon>
        <taxon>Acinetobacter</taxon>
    </lineage>
</organism>
<dbReference type="InterPro" id="IPR008966">
    <property type="entry name" value="Adhesion_dom_sf"/>
</dbReference>
<evidence type="ECO:0000256" key="1">
    <source>
        <dbReference type="SAM" id="SignalP"/>
    </source>
</evidence>
<dbReference type="Proteomes" id="UP000064939">
    <property type="component" value="Chromosome"/>
</dbReference>
<dbReference type="Gene3D" id="2.60.40.1090">
    <property type="entry name" value="Fimbrial-type adhesion domain"/>
    <property type="match status" value="1"/>
</dbReference>
<dbReference type="KEGG" id="aei:AOY20_10995"/>
<feature type="signal peptide" evidence="1">
    <location>
        <begin position="1"/>
        <end position="21"/>
    </location>
</feature>
<reference evidence="3 4" key="1">
    <citation type="journal article" date="2015" name="Int. J. Syst. Evol. Microbiol.">
        <title>Acinetobacter equi sp. nov. isolated from horse faeces.</title>
        <authorList>
            <person name="Poppel M.T."/>
            <person name="Skiebe E."/>
            <person name="Laue M."/>
            <person name="Bergmann H."/>
            <person name="Ebersberger I."/>
            <person name="Garn T."/>
            <person name="Fruth A."/>
            <person name="Baumgardt S."/>
            <person name="Busse H.J."/>
            <person name="Wilharm G."/>
        </authorList>
    </citation>
    <scope>NUCLEOTIDE SEQUENCE [LARGE SCALE GENOMIC DNA]</scope>
    <source>
        <strain evidence="3 4">114</strain>
    </source>
</reference>
<dbReference type="SUPFAM" id="SSF49401">
    <property type="entry name" value="Bacterial adhesins"/>
    <property type="match status" value="1"/>
</dbReference>
<dbReference type="InterPro" id="IPR050263">
    <property type="entry name" value="Bact_Fimbrial_Adh_Pro"/>
</dbReference>
<dbReference type="GO" id="GO:0043709">
    <property type="term" value="P:cell adhesion involved in single-species biofilm formation"/>
    <property type="evidence" value="ECO:0007669"/>
    <property type="project" value="TreeGrafter"/>
</dbReference>
<dbReference type="STRING" id="1324350.AOY20_10995"/>
<dbReference type="EMBL" id="CP012808">
    <property type="protein sequence ID" value="ALH96013.1"/>
    <property type="molecule type" value="Genomic_DNA"/>
</dbReference>
<dbReference type="Pfam" id="PF00419">
    <property type="entry name" value="Fimbrial"/>
    <property type="match status" value="1"/>
</dbReference>
<dbReference type="OrthoDB" id="5906753at2"/>
<keyword evidence="4" id="KW-1185">Reference proteome</keyword>
<evidence type="ECO:0000313" key="3">
    <source>
        <dbReference type="EMBL" id="ALH96013.1"/>
    </source>
</evidence>
<name>A0A0N9WF50_9GAMM</name>
<feature type="chain" id="PRO_5006040170" description="Fimbrial-type adhesion domain-containing protein" evidence="1">
    <location>
        <begin position="22"/>
        <end position="178"/>
    </location>
</feature>
<keyword evidence="1" id="KW-0732">Signal</keyword>
<dbReference type="GO" id="GO:0009289">
    <property type="term" value="C:pilus"/>
    <property type="evidence" value="ECO:0007669"/>
    <property type="project" value="InterPro"/>
</dbReference>
<protein>
    <recommendedName>
        <fullName evidence="2">Fimbrial-type adhesion domain-containing protein</fullName>
    </recommendedName>
</protein>
<gene>
    <name evidence="3" type="ORF">AOY20_10995</name>
</gene>
<dbReference type="AlphaFoldDB" id="A0A0N9WF50"/>
<dbReference type="PANTHER" id="PTHR33420:SF10">
    <property type="entry name" value="FIMBRIAE MAJOR SUBUNIT"/>
    <property type="match status" value="1"/>
</dbReference>
<sequence>MKFKALVLAASCSVAFSAVSAAPVVEFKGEVIDQTCKSSINSQTDSTVMLAEVSASALQTPGATSTITPFTVKVEDCAVDTADLEIGTTFLGYNVTENGNLGNQETGDNAATGVSIQITQNSDGTNPVTLNGPTTVSGLVLPAGQTSATYEFGAQYYAEAPATAGTVKAVAEYALSYN</sequence>
<accession>A0A0N9WF50</accession>
<evidence type="ECO:0000313" key="4">
    <source>
        <dbReference type="Proteomes" id="UP000064939"/>
    </source>
</evidence>
<feature type="domain" description="Fimbrial-type adhesion" evidence="2">
    <location>
        <begin position="26"/>
        <end position="177"/>
    </location>
</feature>
<evidence type="ECO:0000259" key="2">
    <source>
        <dbReference type="Pfam" id="PF00419"/>
    </source>
</evidence>
<dbReference type="RefSeq" id="WP_054581901.1">
    <property type="nucleotide sequence ID" value="NZ_CP012808.1"/>
</dbReference>